<feature type="compositionally biased region" description="Basic and acidic residues" evidence="1">
    <location>
        <begin position="218"/>
        <end position="232"/>
    </location>
</feature>
<dbReference type="InterPro" id="IPR019734">
    <property type="entry name" value="TPR_rpt"/>
</dbReference>
<proteinExistence type="predicted"/>
<evidence type="ECO:0000256" key="1">
    <source>
        <dbReference type="SAM" id="MobiDB-lite"/>
    </source>
</evidence>
<dbReference type="InterPro" id="IPR011990">
    <property type="entry name" value="TPR-like_helical_dom_sf"/>
</dbReference>
<dbReference type="STRING" id="225345.CLCHR_00740"/>
<sequence>MDKKARRAYDKAMNYCEKGKINKALNICEDILLEGLNNSSVLNFKGLLLYQKGELNEAITIWNMNRDLNNDNVARNYIKDAVADEKRLELYKRGEQELKQLKVDKALELFMRCVESDFNAIKVNTGIAMCYQKKGDFYKAKEYVDKALRIDKGAITARNLQKELEESGIYIDGENSSKGVLLGITILITVVAIVIGGYTVISKYKNVDSNNIAEEVKKNEGDVNEEVKESEVKGSTQSDLEVSQEAKNNTQKNGFNKDKAKLLIDNNDLVGLFEQLKDVKQESISNEDFEVYEKSIDLMKNQGVSQFYENGLRSFNENNYSEAKISLDKAYIYCEGNSLKEHILFYRASSASKLPDSSDAIGEYEEYYKLYPKGVYTQEALYDLTLLTNLVDKQKSINYAKIIINNYPDSIYANDTIKGIANE</sequence>
<dbReference type="AlphaFoldDB" id="A0A1V4J1L9"/>
<dbReference type="SMART" id="SM00028">
    <property type="entry name" value="TPR"/>
    <property type="match status" value="2"/>
</dbReference>
<dbReference type="OrthoDB" id="1938848at2"/>
<feature type="transmembrane region" description="Helical" evidence="2">
    <location>
        <begin position="180"/>
        <end position="201"/>
    </location>
</feature>
<dbReference type="EMBL" id="MZGT01000001">
    <property type="protein sequence ID" value="OPJ66201.1"/>
    <property type="molecule type" value="Genomic_DNA"/>
</dbReference>
<keyword evidence="4" id="KW-1185">Reference proteome</keyword>
<evidence type="ECO:0000313" key="4">
    <source>
        <dbReference type="Proteomes" id="UP000191056"/>
    </source>
</evidence>
<feature type="compositionally biased region" description="Polar residues" evidence="1">
    <location>
        <begin position="233"/>
        <end position="253"/>
    </location>
</feature>
<reference evidence="3 4" key="1">
    <citation type="submission" date="2017-03" db="EMBL/GenBank/DDBJ databases">
        <title>Genome sequence of Clostridium chromiireducens DSM 23318.</title>
        <authorList>
            <person name="Poehlein A."/>
            <person name="Daniel R."/>
        </authorList>
    </citation>
    <scope>NUCLEOTIDE SEQUENCE [LARGE SCALE GENOMIC DNA]</scope>
    <source>
        <strain evidence="3 4">DSM 23318</strain>
    </source>
</reference>
<evidence type="ECO:0000256" key="2">
    <source>
        <dbReference type="SAM" id="Phobius"/>
    </source>
</evidence>
<keyword evidence="2" id="KW-1133">Transmembrane helix</keyword>
<dbReference type="Pfam" id="PF13181">
    <property type="entry name" value="TPR_8"/>
    <property type="match status" value="1"/>
</dbReference>
<keyword evidence="2" id="KW-0812">Transmembrane</keyword>
<feature type="region of interest" description="Disordered" evidence="1">
    <location>
        <begin position="218"/>
        <end position="253"/>
    </location>
</feature>
<protein>
    <submittedName>
        <fullName evidence="3">Tetratricopeptide repeat protein</fullName>
    </submittedName>
</protein>
<dbReference type="Proteomes" id="UP000191056">
    <property type="component" value="Unassembled WGS sequence"/>
</dbReference>
<dbReference type="SUPFAM" id="SSF48452">
    <property type="entry name" value="TPR-like"/>
    <property type="match status" value="2"/>
</dbReference>
<dbReference type="RefSeq" id="WP_079437671.1">
    <property type="nucleotide sequence ID" value="NZ_MZGT01000001.1"/>
</dbReference>
<dbReference type="Gene3D" id="1.25.40.10">
    <property type="entry name" value="Tetratricopeptide repeat domain"/>
    <property type="match status" value="3"/>
</dbReference>
<organism evidence="3 4">
    <name type="scientific">Clostridium chromiireducens</name>
    <dbReference type="NCBI Taxonomy" id="225345"/>
    <lineage>
        <taxon>Bacteria</taxon>
        <taxon>Bacillati</taxon>
        <taxon>Bacillota</taxon>
        <taxon>Clostridia</taxon>
        <taxon>Eubacteriales</taxon>
        <taxon>Clostridiaceae</taxon>
        <taxon>Clostridium</taxon>
    </lineage>
</organism>
<gene>
    <name evidence="3" type="ORF">CLCHR_00740</name>
</gene>
<name>A0A1V4J1L9_9CLOT</name>
<comment type="caution">
    <text evidence="3">The sequence shown here is derived from an EMBL/GenBank/DDBJ whole genome shotgun (WGS) entry which is preliminary data.</text>
</comment>
<keyword evidence="2" id="KW-0472">Membrane</keyword>
<evidence type="ECO:0000313" key="3">
    <source>
        <dbReference type="EMBL" id="OPJ66201.1"/>
    </source>
</evidence>
<accession>A0A1V4J1L9</accession>